<organism evidence="8 9">
    <name type="scientific">Diplodia seriata</name>
    <dbReference type="NCBI Taxonomy" id="420778"/>
    <lineage>
        <taxon>Eukaryota</taxon>
        <taxon>Fungi</taxon>
        <taxon>Dikarya</taxon>
        <taxon>Ascomycota</taxon>
        <taxon>Pezizomycotina</taxon>
        <taxon>Dothideomycetes</taxon>
        <taxon>Dothideomycetes incertae sedis</taxon>
        <taxon>Botryosphaeriales</taxon>
        <taxon>Botryosphaeriaceae</taxon>
        <taxon>Diplodia</taxon>
    </lineage>
</organism>
<evidence type="ECO:0000256" key="5">
    <source>
        <dbReference type="ARBA" id="ARBA00038682"/>
    </source>
</evidence>
<comment type="similarity">
    <text evidence="4">Belongs to the WD repeat creC family.</text>
</comment>
<comment type="subunit">
    <text evidence="5">Interacts with creB.</text>
</comment>
<evidence type="ECO:0000256" key="3">
    <source>
        <dbReference type="ARBA" id="ARBA00037241"/>
    </source>
</evidence>
<dbReference type="RefSeq" id="XP_066634426.1">
    <property type="nucleotide sequence ID" value="XM_066774307.1"/>
</dbReference>
<evidence type="ECO:0000256" key="1">
    <source>
        <dbReference type="ARBA" id="ARBA00022574"/>
    </source>
</evidence>
<dbReference type="GeneID" id="92006912"/>
<dbReference type="EMBL" id="JAJVCZ030000003">
    <property type="protein sequence ID" value="KAL0261397.1"/>
    <property type="molecule type" value="Genomic_DNA"/>
</dbReference>
<feature type="region of interest" description="Disordered" evidence="7">
    <location>
        <begin position="287"/>
        <end position="318"/>
    </location>
</feature>
<dbReference type="PANTHER" id="PTHR14107:SF16">
    <property type="entry name" value="AT02583P"/>
    <property type="match status" value="1"/>
</dbReference>
<name>A0ABR3CL99_9PEZI</name>
<dbReference type="Proteomes" id="UP001430584">
    <property type="component" value="Unassembled WGS sequence"/>
</dbReference>
<accession>A0ABR3CL99</accession>
<evidence type="ECO:0000313" key="9">
    <source>
        <dbReference type="Proteomes" id="UP001430584"/>
    </source>
</evidence>
<keyword evidence="9" id="KW-1185">Reference proteome</keyword>
<evidence type="ECO:0008006" key="10">
    <source>
        <dbReference type="Google" id="ProtNLM"/>
    </source>
</evidence>
<keyword evidence="2" id="KW-0677">Repeat</keyword>
<feature type="compositionally biased region" description="Polar residues" evidence="7">
    <location>
        <begin position="90"/>
        <end position="105"/>
    </location>
</feature>
<evidence type="ECO:0000256" key="6">
    <source>
        <dbReference type="PROSITE-ProRule" id="PRU00221"/>
    </source>
</evidence>
<dbReference type="PROSITE" id="PS50082">
    <property type="entry name" value="WD_REPEATS_2"/>
    <property type="match status" value="1"/>
</dbReference>
<feature type="repeat" description="WD" evidence="6">
    <location>
        <begin position="368"/>
        <end position="409"/>
    </location>
</feature>
<feature type="region of interest" description="Disordered" evidence="7">
    <location>
        <begin position="56"/>
        <end position="136"/>
    </location>
</feature>
<dbReference type="Pfam" id="PF00400">
    <property type="entry name" value="WD40"/>
    <property type="match status" value="2"/>
</dbReference>
<dbReference type="SMART" id="SM00320">
    <property type="entry name" value="WD40"/>
    <property type="match status" value="4"/>
</dbReference>
<proteinExistence type="inferred from homology"/>
<dbReference type="SUPFAM" id="SSF50978">
    <property type="entry name" value="WD40 repeat-like"/>
    <property type="match status" value="1"/>
</dbReference>
<evidence type="ECO:0000313" key="8">
    <source>
        <dbReference type="EMBL" id="KAL0261397.1"/>
    </source>
</evidence>
<reference evidence="8 9" key="1">
    <citation type="submission" date="2024-02" db="EMBL/GenBank/DDBJ databases">
        <title>De novo assembly and annotation of 12 fungi associated with fruit tree decline syndrome in Ontario, Canada.</title>
        <authorList>
            <person name="Sulman M."/>
            <person name="Ellouze W."/>
            <person name="Ilyukhin E."/>
        </authorList>
    </citation>
    <scope>NUCLEOTIDE SEQUENCE [LARGE SCALE GENOMIC DNA]</scope>
    <source>
        <strain evidence="8 9">FDS-637</strain>
    </source>
</reference>
<keyword evidence="1 6" id="KW-0853">WD repeat</keyword>
<dbReference type="Gene3D" id="2.130.10.10">
    <property type="entry name" value="YVTN repeat-like/Quinoprotein amine dehydrogenase"/>
    <property type="match status" value="1"/>
</dbReference>
<dbReference type="PROSITE" id="PS50294">
    <property type="entry name" value="WD_REPEATS_REGION"/>
    <property type="match status" value="1"/>
</dbReference>
<comment type="caution">
    <text evidence="8">The sequence shown here is derived from an EMBL/GenBank/DDBJ whole genome shotgun (WGS) entry which is preliminary data.</text>
</comment>
<sequence>MFVLPPPPRFPSSQYGLGMPGQPVIETNNVLSHPTGPEHQLVVGEGTKLSLTILSPRPSQFPRLQRSDTTTSALSGVPPSIAESPHESHSAGSDFSSPYTRTNGFGSVPSFGEGNPALLMPNGKESKDPLKRRKPKNNIIKSNSSFVSRVIPHEALQKRLQERAADGLMAFANVNRALQWLDLSATNKDEHLTKILFTKAHALCHDVNKVTKTSNHIDIVMGFSTGDIIWYEPMSQKYARINKNGAINGSAVSEIRWLPNSDNLFLAAHMDGTLVVYDKEKEDAPFVPEETLQNERAPSDKGQSTSLHIKKSVQSRNQKSNPVAVWKVSSTKINAFAFSPDNRHLAIVSEDGSLRIIDYLKEQLLDVFSSYYGGLICVCWSPDGRYVVTGGQDDLVSIWSLEDSMLVARCQGHNSWVSGVAFDPWRCDDRNYRFGSVGEDCRLLLWDFSVGMPKEGAEGSESAPSTTGSA</sequence>
<comment type="function">
    <text evidence="3">Component of the regulatory network controlling carbon source utilization through ubiquitination and deubiquitination involving creA, creB, creC, creD and acrB. Required to prevent the proteolysis of the CreB deubiquitinating enzyme in the absence of carbon catabolite repression. CreB deubiquitinating enzyme stabilized in a complex with the CreC leads to the expression of genes such as those in the proline and quinate pathways.</text>
</comment>
<dbReference type="InterPro" id="IPR051362">
    <property type="entry name" value="WD_repeat_creC_regulators"/>
</dbReference>
<gene>
    <name evidence="8" type="ORF">SLS55_002827</name>
</gene>
<evidence type="ECO:0000256" key="4">
    <source>
        <dbReference type="ARBA" id="ARBA00038107"/>
    </source>
</evidence>
<protein>
    <recommendedName>
        <fullName evidence="10">Catabolite repression protein creC</fullName>
    </recommendedName>
</protein>
<dbReference type="InterPro" id="IPR036322">
    <property type="entry name" value="WD40_repeat_dom_sf"/>
</dbReference>
<dbReference type="InterPro" id="IPR001680">
    <property type="entry name" value="WD40_rpt"/>
</dbReference>
<dbReference type="InterPro" id="IPR015943">
    <property type="entry name" value="WD40/YVTN_repeat-like_dom_sf"/>
</dbReference>
<evidence type="ECO:0000256" key="7">
    <source>
        <dbReference type="SAM" id="MobiDB-lite"/>
    </source>
</evidence>
<evidence type="ECO:0000256" key="2">
    <source>
        <dbReference type="ARBA" id="ARBA00022737"/>
    </source>
</evidence>
<dbReference type="PANTHER" id="PTHR14107">
    <property type="entry name" value="WD REPEAT PROTEIN"/>
    <property type="match status" value="1"/>
</dbReference>